<keyword evidence="6" id="KW-0223">Dioxygenase</keyword>
<dbReference type="Pfam" id="PF03055">
    <property type="entry name" value="RPE65"/>
    <property type="match status" value="1"/>
</dbReference>
<evidence type="ECO:0000313" key="7">
    <source>
        <dbReference type="EMBL" id="MTD55511.1"/>
    </source>
</evidence>
<feature type="binding site" evidence="5">
    <location>
        <position position="279"/>
    </location>
    <ligand>
        <name>Fe cation</name>
        <dbReference type="ChEBI" id="CHEBI:24875"/>
        <note>catalytic</note>
    </ligand>
</feature>
<dbReference type="GO" id="GO:0046872">
    <property type="term" value="F:metal ion binding"/>
    <property type="evidence" value="ECO:0007669"/>
    <property type="project" value="UniProtKB-KW"/>
</dbReference>
<organism evidence="7 8">
    <name type="scientific">Amycolatopsis pithecellobii</name>
    <dbReference type="NCBI Taxonomy" id="664692"/>
    <lineage>
        <taxon>Bacteria</taxon>
        <taxon>Bacillati</taxon>
        <taxon>Actinomycetota</taxon>
        <taxon>Actinomycetes</taxon>
        <taxon>Pseudonocardiales</taxon>
        <taxon>Pseudonocardiaceae</taxon>
        <taxon>Amycolatopsis</taxon>
    </lineage>
</organism>
<keyword evidence="4 5" id="KW-0408">Iron</keyword>
<feature type="binding site" evidence="5">
    <location>
        <position position="165"/>
    </location>
    <ligand>
        <name>Fe cation</name>
        <dbReference type="ChEBI" id="CHEBI:24875"/>
        <note>catalytic</note>
    </ligand>
</feature>
<dbReference type="GO" id="GO:0010436">
    <property type="term" value="F:carotenoid dioxygenase activity"/>
    <property type="evidence" value="ECO:0007669"/>
    <property type="project" value="TreeGrafter"/>
</dbReference>
<dbReference type="PANTHER" id="PTHR10543">
    <property type="entry name" value="BETA-CAROTENE DIOXYGENASE"/>
    <property type="match status" value="1"/>
</dbReference>
<name>A0A6N7Z4R7_9PSEU</name>
<evidence type="ECO:0000256" key="3">
    <source>
        <dbReference type="ARBA" id="ARBA00023002"/>
    </source>
</evidence>
<comment type="cofactor">
    <cofactor evidence="5 6">
        <name>Fe(2+)</name>
        <dbReference type="ChEBI" id="CHEBI:29033"/>
    </cofactor>
    <text evidence="5 6">Binds 1 Fe(2+) ion per subunit.</text>
</comment>
<feature type="binding site" evidence="5">
    <location>
        <position position="213"/>
    </location>
    <ligand>
        <name>Fe cation</name>
        <dbReference type="ChEBI" id="CHEBI:24875"/>
        <note>catalytic</note>
    </ligand>
</feature>
<dbReference type="InterPro" id="IPR004294">
    <property type="entry name" value="Carotenoid_Oase"/>
</dbReference>
<comment type="caution">
    <text evidence="7">The sequence shown here is derived from an EMBL/GenBank/DDBJ whole genome shotgun (WGS) entry which is preliminary data.</text>
</comment>
<comment type="similarity">
    <text evidence="1 6">Belongs to the carotenoid oxygenase family.</text>
</comment>
<dbReference type="EMBL" id="WMBA01000023">
    <property type="protein sequence ID" value="MTD55511.1"/>
    <property type="molecule type" value="Genomic_DNA"/>
</dbReference>
<dbReference type="EC" id="1.13.11.-" evidence="6"/>
<keyword evidence="8" id="KW-1185">Reference proteome</keyword>
<dbReference type="GO" id="GO:0016121">
    <property type="term" value="P:carotene catabolic process"/>
    <property type="evidence" value="ECO:0007669"/>
    <property type="project" value="TreeGrafter"/>
</dbReference>
<reference evidence="7 8" key="1">
    <citation type="submission" date="2019-11" db="EMBL/GenBank/DDBJ databases">
        <title>Draft genome of Amycolatopsis RM579.</title>
        <authorList>
            <person name="Duangmal K."/>
            <person name="Mingma R."/>
        </authorList>
    </citation>
    <scope>NUCLEOTIDE SEQUENCE [LARGE SCALE GENOMIC DNA]</scope>
    <source>
        <strain evidence="7 8">RM579</strain>
    </source>
</reference>
<protein>
    <recommendedName>
        <fullName evidence="6">Dioxygenase</fullName>
        <ecNumber evidence="6">1.13.11.-</ecNumber>
    </recommendedName>
</protein>
<dbReference type="Proteomes" id="UP000440096">
    <property type="component" value="Unassembled WGS sequence"/>
</dbReference>
<dbReference type="OrthoDB" id="6636843at2"/>
<evidence type="ECO:0000256" key="4">
    <source>
        <dbReference type="ARBA" id="ARBA00023004"/>
    </source>
</evidence>
<evidence type="ECO:0000313" key="8">
    <source>
        <dbReference type="Proteomes" id="UP000440096"/>
    </source>
</evidence>
<evidence type="ECO:0000256" key="1">
    <source>
        <dbReference type="ARBA" id="ARBA00006787"/>
    </source>
</evidence>
<gene>
    <name evidence="7" type="ORF">GKO32_16235</name>
</gene>
<evidence type="ECO:0000256" key="6">
    <source>
        <dbReference type="RuleBase" id="RU364048"/>
    </source>
</evidence>
<dbReference type="PANTHER" id="PTHR10543:SF89">
    <property type="entry name" value="CAROTENOID 9,10(9',10')-CLEAVAGE DIOXYGENASE 1"/>
    <property type="match status" value="1"/>
</dbReference>
<dbReference type="AlphaFoldDB" id="A0A6N7Z4R7"/>
<feature type="binding site" evidence="5">
    <location>
        <position position="450"/>
    </location>
    <ligand>
        <name>Fe cation</name>
        <dbReference type="ChEBI" id="CHEBI:24875"/>
        <note>catalytic</note>
    </ligand>
</feature>
<evidence type="ECO:0000256" key="5">
    <source>
        <dbReference type="PIRSR" id="PIRSR604294-1"/>
    </source>
</evidence>
<dbReference type="RefSeq" id="WP_154757712.1">
    <property type="nucleotide sequence ID" value="NZ_WMBA01000023.1"/>
</dbReference>
<proteinExistence type="inferred from homology"/>
<keyword evidence="2 5" id="KW-0479">Metal-binding</keyword>
<accession>A0A6N7Z4R7</accession>
<sequence>MTQETTDVAPLKRDGSLYLTGNYAPVHEEVTVFDLGVTGRIPAELSGRLLRNGPNPITPVENPVDYHWFNGTGMVHGVRLRGGKAEWYRNRFVRGSEVLATRGGPPVAGPTRGFDNSNNTNVMKIGKEVYAISEAGCLPLLLSYELETEARSDFGGTMGDAFTAHPRVDPLTGETHAVTYVPQYEKAQYQVVTTEGSVRHLVDIPLPGRPMVHDMGLTTKYAVIMDMPVTFSQAAAMSGDALPYRWDPGHGARVGLLPRHGAAEDIVWCELPGTPYVFHTGNAYDAEDGTVVMDVARYESMFHTNMLSPLDDPARFYRWTINPVTRRVTEQMLDDRAQEFPRHDERLVGRNARYAYTISSDDMPKGFTGLLKHDLRQGTVDSVDYGPGMLTMETVFVPSSEDAAEDDGWLMAYVHDATTERCDVVIRHAQDLATPVATIHLPVRVPFGFHGNWIAD</sequence>
<keyword evidence="3 6" id="KW-0560">Oxidoreductase</keyword>
<evidence type="ECO:0000256" key="2">
    <source>
        <dbReference type="ARBA" id="ARBA00022723"/>
    </source>
</evidence>